<comment type="subcellular location">
    <subcellularLocation>
        <location evidence="1 6">Membrane</location>
        <topology evidence="1 6">Multi-pass membrane protein</topology>
    </subcellularLocation>
</comment>
<dbReference type="InterPro" id="IPR007274">
    <property type="entry name" value="Cop_transporter"/>
</dbReference>
<dbReference type="GO" id="GO:0016020">
    <property type="term" value="C:membrane"/>
    <property type="evidence" value="ECO:0007669"/>
    <property type="project" value="UniProtKB-SubCell"/>
</dbReference>
<dbReference type="EMBL" id="KZ679148">
    <property type="protein sequence ID" value="PTB71514.1"/>
    <property type="molecule type" value="Genomic_DNA"/>
</dbReference>
<accession>A0A2T4BQE6</accession>
<dbReference type="GO" id="GO:0005375">
    <property type="term" value="F:copper ion transmembrane transporter activity"/>
    <property type="evidence" value="ECO:0007669"/>
    <property type="project" value="UniProtKB-UniRule"/>
</dbReference>
<dbReference type="PANTHER" id="PTHR12483">
    <property type="entry name" value="SOLUTE CARRIER FAMILY 31 COPPER TRANSPORTERS"/>
    <property type="match status" value="1"/>
</dbReference>
<keyword evidence="6" id="KW-0186">Copper</keyword>
<keyword evidence="5 6" id="KW-0472">Membrane</keyword>
<dbReference type="Proteomes" id="UP000240760">
    <property type="component" value="Unassembled WGS sequence"/>
</dbReference>
<evidence type="ECO:0000313" key="7">
    <source>
        <dbReference type="EMBL" id="PTB71514.1"/>
    </source>
</evidence>
<evidence type="ECO:0000256" key="6">
    <source>
        <dbReference type="RuleBase" id="RU367022"/>
    </source>
</evidence>
<dbReference type="Pfam" id="PF04145">
    <property type="entry name" value="Ctr"/>
    <property type="match status" value="1"/>
</dbReference>
<proteinExistence type="inferred from homology"/>
<gene>
    <name evidence="7" type="ORF">M440DRAFT_1406518</name>
</gene>
<protein>
    <recommendedName>
        <fullName evidence="6">Copper transport protein</fullName>
    </recommendedName>
</protein>
<evidence type="ECO:0000256" key="1">
    <source>
        <dbReference type="ARBA" id="ARBA00004141"/>
    </source>
</evidence>
<evidence type="ECO:0000256" key="4">
    <source>
        <dbReference type="ARBA" id="ARBA00022989"/>
    </source>
</evidence>
<evidence type="ECO:0000256" key="2">
    <source>
        <dbReference type="ARBA" id="ARBA00006921"/>
    </source>
</evidence>
<dbReference type="PANTHER" id="PTHR12483:SF73">
    <property type="entry name" value="COPPER TRANSPORT PROTEIN CTR3"/>
    <property type="match status" value="1"/>
</dbReference>
<keyword evidence="6" id="KW-0813">Transport</keyword>
<organism evidence="7 8">
    <name type="scientific">Trichoderma longibrachiatum ATCC 18648</name>
    <dbReference type="NCBI Taxonomy" id="983965"/>
    <lineage>
        <taxon>Eukaryota</taxon>
        <taxon>Fungi</taxon>
        <taxon>Dikarya</taxon>
        <taxon>Ascomycota</taxon>
        <taxon>Pezizomycotina</taxon>
        <taxon>Sordariomycetes</taxon>
        <taxon>Hypocreomycetidae</taxon>
        <taxon>Hypocreales</taxon>
        <taxon>Hypocreaceae</taxon>
        <taxon>Trichoderma</taxon>
    </lineage>
</organism>
<keyword evidence="3 6" id="KW-0812">Transmembrane</keyword>
<dbReference type="OrthoDB" id="161814at2759"/>
<evidence type="ECO:0000256" key="3">
    <source>
        <dbReference type="ARBA" id="ARBA00022692"/>
    </source>
</evidence>
<evidence type="ECO:0000256" key="5">
    <source>
        <dbReference type="ARBA" id="ARBA00023136"/>
    </source>
</evidence>
<keyword evidence="4 6" id="KW-1133">Transmembrane helix</keyword>
<feature type="transmembrane region" description="Helical" evidence="6">
    <location>
        <begin position="182"/>
        <end position="200"/>
    </location>
</feature>
<name>A0A2T4BQE6_TRILO</name>
<comment type="similarity">
    <text evidence="2 6">Belongs to the copper transporter (Ctr) (TC 1.A.56) family. SLC31A subfamily.</text>
</comment>
<feature type="transmembrane region" description="Helical" evidence="6">
    <location>
        <begin position="79"/>
        <end position="97"/>
    </location>
</feature>
<dbReference type="AlphaFoldDB" id="A0A2T4BQE6"/>
<sequence length="222" mass="23949">MDMDMDKGMGSGMTTTMAMDMAASATTAAAAAATGGSMDHDMSSMMGKGGLCKISMLWNWNVMNTCFISKHWQITSKGMFAGSCIGVILLVIALEFLRRLSKEYDRFLIKQHVAKFQDAPSGPVAVAAKSAKSESVSSQEAVRAVPPFRPNVLQQAIRALLHVAQFSVAYIVMLLAMYYNGYFIICIFIGAYIGSFVFHWEPLTAGSEEKTSATSCATVCCG</sequence>
<keyword evidence="6" id="KW-0187">Copper transport</keyword>
<keyword evidence="8" id="KW-1185">Reference proteome</keyword>
<reference evidence="7 8" key="1">
    <citation type="submission" date="2016-07" db="EMBL/GenBank/DDBJ databases">
        <title>Multiple horizontal gene transfer events from other fungi enriched the ability of initially mycotrophic Trichoderma (Ascomycota) to feed on dead plant biomass.</title>
        <authorList>
            <consortium name="DOE Joint Genome Institute"/>
            <person name="Aerts A."/>
            <person name="Atanasova L."/>
            <person name="Chenthamara K."/>
            <person name="Zhang J."/>
            <person name="Grujic M."/>
            <person name="Henrissat B."/>
            <person name="Kuo A."/>
            <person name="Salamov A."/>
            <person name="Lipzen A."/>
            <person name="Labutti K."/>
            <person name="Barry K."/>
            <person name="Miao Y."/>
            <person name="Rahimi M.J."/>
            <person name="Shen Q."/>
            <person name="Grigoriev I.V."/>
            <person name="Kubicek C.P."/>
            <person name="Druzhinina I.S."/>
        </authorList>
    </citation>
    <scope>NUCLEOTIDE SEQUENCE [LARGE SCALE GENOMIC DNA]</scope>
    <source>
        <strain evidence="7 8">ATCC 18648</strain>
    </source>
</reference>
<keyword evidence="6" id="KW-0406">Ion transport</keyword>
<evidence type="ECO:0000313" key="8">
    <source>
        <dbReference type="Proteomes" id="UP000240760"/>
    </source>
</evidence>
<dbReference type="STRING" id="983965.A0A2T4BQE6"/>